<reference evidence="2 3" key="1">
    <citation type="journal article" date="2021" name="Int. J. Syst. Evol. Microbiol.">
        <title>Amazonocrinis nigriterrae gen. nov., sp. nov., Atlanticothrix silvestris gen. nov., sp. nov. and Dendronalium phyllosphericum gen. nov., sp. nov., nostocacean cyanobacteria from Brazilian environments.</title>
        <authorList>
            <person name="Alvarenga D.O."/>
            <person name="Andreote A.P.D."/>
            <person name="Branco L.H.Z."/>
            <person name="Delbaje E."/>
            <person name="Cruz R.B."/>
            <person name="Varani A.M."/>
            <person name="Fiore M.F."/>
        </authorList>
    </citation>
    <scope>NUCLEOTIDE SEQUENCE [LARGE SCALE GENOMIC DNA]</scope>
    <source>
        <strain evidence="2 3">CENA357</strain>
    </source>
</reference>
<sequence length="301" mass="31889">MKVFLTGATGYIGSAVADTLQTAGHTVIGLVRSQDGVRRLKDRGIDAHIGDLKSAESLIEAARQADGVIHTASTNNFDAPEADITALEAILTALEGTGKPLIYTSGTWVMGNTGENIANEESRIDPTPLVAWRPAVEQQVLQAAERGVRTVVIRPALVYGRGGGVLANIVHSARENGIVRFIGTGANYWTLVHVEDLAKLYVQALEKAPAKTLWIAASGSPVQVSEIAQAVSEAVGISGQTQAWPLEQARQLMGPFADALVLDQKISGTKATQLLDWKPQSPSVLNELKHGSYVNVAQATA</sequence>
<dbReference type="CDD" id="cd05262">
    <property type="entry name" value="SDR_a7"/>
    <property type="match status" value="1"/>
</dbReference>
<comment type="caution">
    <text evidence="2">The sequence shown here is derived from an EMBL/GenBank/DDBJ whole genome shotgun (WGS) entry which is preliminary data.</text>
</comment>
<dbReference type="GO" id="GO:0005737">
    <property type="term" value="C:cytoplasm"/>
    <property type="evidence" value="ECO:0007669"/>
    <property type="project" value="TreeGrafter"/>
</dbReference>
<protein>
    <submittedName>
        <fullName evidence="2">SDR family oxidoreductase</fullName>
    </submittedName>
</protein>
<keyword evidence="3" id="KW-1185">Reference proteome</keyword>
<dbReference type="PANTHER" id="PTHR48079:SF6">
    <property type="entry name" value="NAD(P)-BINDING DOMAIN-CONTAINING PROTEIN-RELATED"/>
    <property type="match status" value="1"/>
</dbReference>
<dbReference type="InterPro" id="IPR001509">
    <property type="entry name" value="Epimerase_deHydtase"/>
</dbReference>
<dbReference type="SUPFAM" id="SSF51735">
    <property type="entry name" value="NAD(P)-binding Rossmann-fold domains"/>
    <property type="match status" value="1"/>
</dbReference>
<evidence type="ECO:0000313" key="2">
    <source>
        <dbReference type="EMBL" id="MBH8556127.1"/>
    </source>
</evidence>
<dbReference type="Proteomes" id="UP000599391">
    <property type="component" value="Unassembled WGS sequence"/>
</dbReference>
<dbReference type="RefSeq" id="WP_214442322.1">
    <property type="nucleotide sequence ID" value="NZ_JAECZB010000105.1"/>
</dbReference>
<dbReference type="Pfam" id="PF01370">
    <property type="entry name" value="Epimerase"/>
    <property type="match status" value="1"/>
</dbReference>
<evidence type="ECO:0000259" key="1">
    <source>
        <dbReference type="Pfam" id="PF01370"/>
    </source>
</evidence>
<accession>A0A8J7L6W8</accession>
<dbReference type="EMBL" id="JAECZB010000105">
    <property type="protein sequence ID" value="MBH8556127.1"/>
    <property type="molecule type" value="Genomic_DNA"/>
</dbReference>
<feature type="domain" description="NAD-dependent epimerase/dehydratase" evidence="1">
    <location>
        <begin position="3"/>
        <end position="207"/>
    </location>
</feature>
<dbReference type="InterPro" id="IPR051783">
    <property type="entry name" value="NAD(P)-dependent_oxidoreduct"/>
</dbReference>
<gene>
    <name evidence="2" type="ORF">I8751_28080</name>
</gene>
<dbReference type="Gene3D" id="3.40.50.720">
    <property type="entry name" value="NAD(P)-binding Rossmann-like Domain"/>
    <property type="match status" value="1"/>
</dbReference>
<name>A0A8J7L6W8_9CYAN</name>
<organism evidence="2 3">
    <name type="scientific">Atlanticothrix silvestris CENA357</name>
    <dbReference type="NCBI Taxonomy" id="1725252"/>
    <lineage>
        <taxon>Bacteria</taxon>
        <taxon>Bacillati</taxon>
        <taxon>Cyanobacteriota</taxon>
        <taxon>Cyanophyceae</taxon>
        <taxon>Nostocales</taxon>
        <taxon>Nodulariaceae</taxon>
        <taxon>Atlanticothrix</taxon>
        <taxon>Atlanticothrix silvestris</taxon>
    </lineage>
</organism>
<proteinExistence type="predicted"/>
<dbReference type="InterPro" id="IPR036291">
    <property type="entry name" value="NAD(P)-bd_dom_sf"/>
</dbReference>
<dbReference type="PANTHER" id="PTHR48079">
    <property type="entry name" value="PROTEIN YEEZ"/>
    <property type="match status" value="1"/>
</dbReference>
<dbReference type="GO" id="GO:0004029">
    <property type="term" value="F:aldehyde dehydrogenase (NAD+) activity"/>
    <property type="evidence" value="ECO:0007669"/>
    <property type="project" value="TreeGrafter"/>
</dbReference>
<evidence type="ECO:0000313" key="3">
    <source>
        <dbReference type="Proteomes" id="UP000599391"/>
    </source>
</evidence>
<dbReference type="AlphaFoldDB" id="A0A8J7L6W8"/>